<protein>
    <recommendedName>
        <fullName evidence="4">DUF1223 domain-containing protein</fullName>
    </recommendedName>
</protein>
<feature type="signal peptide" evidence="1">
    <location>
        <begin position="1"/>
        <end position="21"/>
    </location>
</feature>
<evidence type="ECO:0000313" key="2">
    <source>
        <dbReference type="EMBL" id="OEE62777.1"/>
    </source>
</evidence>
<evidence type="ECO:0008006" key="4">
    <source>
        <dbReference type="Google" id="ProtNLM"/>
    </source>
</evidence>
<keyword evidence="1" id="KW-0732">Signal</keyword>
<dbReference type="InterPro" id="IPR010634">
    <property type="entry name" value="DUF1223"/>
</dbReference>
<gene>
    <name evidence="2" type="ORF">A1OK_19515</name>
</gene>
<proteinExistence type="predicted"/>
<dbReference type="EMBL" id="AJWN02000032">
    <property type="protein sequence ID" value="OEE62777.1"/>
    <property type="molecule type" value="Genomic_DNA"/>
</dbReference>
<organism evidence="2 3">
    <name type="scientific">Enterovibrio norvegicus FF-454</name>
    <dbReference type="NCBI Taxonomy" id="1185651"/>
    <lineage>
        <taxon>Bacteria</taxon>
        <taxon>Pseudomonadati</taxon>
        <taxon>Pseudomonadota</taxon>
        <taxon>Gammaproteobacteria</taxon>
        <taxon>Vibrionales</taxon>
        <taxon>Vibrionaceae</taxon>
        <taxon>Enterovibrio</taxon>
    </lineage>
</organism>
<reference evidence="2 3" key="1">
    <citation type="journal article" date="2012" name="Science">
        <title>Ecological populations of bacteria act as socially cohesive units of antibiotic production and resistance.</title>
        <authorList>
            <person name="Cordero O.X."/>
            <person name="Wildschutte H."/>
            <person name="Kirkup B."/>
            <person name="Proehl S."/>
            <person name="Ngo L."/>
            <person name="Hussain F."/>
            <person name="Le Roux F."/>
            <person name="Mincer T."/>
            <person name="Polz M.F."/>
        </authorList>
    </citation>
    <scope>NUCLEOTIDE SEQUENCE [LARGE SCALE GENOMIC DNA]</scope>
    <source>
        <strain evidence="2 3">FF-454</strain>
    </source>
</reference>
<dbReference type="SUPFAM" id="SSF52833">
    <property type="entry name" value="Thioredoxin-like"/>
    <property type="match status" value="1"/>
</dbReference>
<feature type="chain" id="PRO_5009172616" description="DUF1223 domain-containing protein" evidence="1">
    <location>
        <begin position="22"/>
        <end position="236"/>
    </location>
</feature>
<name>A0A1E5CBH6_9GAMM</name>
<dbReference type="InterPro" id="IPR036249">
    <property type="entry name" value="Thioredoxin-like_sf"/>
</dbReference>
<dbReference type="Pfam" id="PF06764">
    <property type="entry name" value="DUF1223"/>
    <property type="match status" value="1"/>
</dbReference>
<dbReference type="PANTHER" id="PTHR36057">
    <property type="match status" value="1"/>
</dbReference>
<dbReference type="Proteomes" id="UP000095039">
    <property type="component" value="Unassembled WGS sequence"/>
</dbReference>
<evidence type="ECO:0000256" key="1">
    <source>
        <dbReference type="SAM" id="SignalP"/>
    </source>
</evidence>
<dbReference type="PANTHER" id="PTHR36057:SF1">
    <property type="entry name" value="LIPOPROTEIN LIPID ATTACHMENT SITE-LIKE PROTEIN, PUTATIVE (DUF1223)-RELATED"/>
    <property type="match status" value="1"/>
</dbReference>
<keyword evidence="3" id="KW-1185">Reference proteome</keyword>
<sequence length="236" mass="25913">MRIALLLLLSVSMGTTLPALAQSFENSGSPATVVELFTSEGCSSCPSAEAVLNQLKESDGLWTQVIPMAFHVDYWNDIGWPDRFSKPDFSQRQRQKVSQSSASGVYTPGWFINDQEWRGFFARQSVPYANGPAASVLKASVNGNTLRVDYAGNERLNANFALLAMGLTTEVKRGENRGKTLEHEFVVVDFDAKAGQRHWQFVLDEDTIETPSAIAVWLTPQGGGDPIQTVAGWLEP</sequence>
<comment type="caution">
    <text evidence="2">The sequence shown here is derived from an EMBL/GenBank/DDBJ whole genome shotgun (WGS) entry which is preliminary data.</text>
</comment>
<dbReference type="RefSeq" id="WP_016958469.1">
    <property type="nucleotide sequence ID" value="NZ_AJWN02000032.1"/>
</dbReference>
<evidence type="ECO:0000313" key="3">
    <source>
        <dbReference type="Proteomes" id="UP000095039"/>
    </source>
</evidence>
<accession>A0A1E5CBH6</accession>
<dbReference type="AlphaFoldDB" id="A0A1E5CBH6"/>